<dbReference type="VEuPathDB" id="CryptoDB:Cvel_4533"/>
<feature type="region of interest" description="Disordered" evidence="1">
    <location>
        <begin position="425"/>
        <end position="477"/>
    </location>
</feature>
<evidence type="ECO:0000313" key="2">
    <source>
        <dbReference type="EMBL" id="CEM27082.1"/>
    </source>
</evidence>
<evidence type="ECO:0000256" key="1">
    <source>
        <dbReference type="SAM" id="MobiDB-lite"/>
    </source>
</evidence>
<reference evidence="2" key="1">
    <citation type="submission" date="2014-11" db="EMBL/GenBank/DDBJ databases">
        <authorList>
            <person name="Otto D Thomas"/>
            <person name="Naeem Raeece"/>
        </authorList>
    </citation>
    <scope>NUCLEOTIDE SEQUENCE</scope>
</reference>
<feature type="compositionally biased region" description="Low complexity" evidence="1">
    <location>
        <begin position="381"/>
        <end position="392"/>
    </location>
</feature>
<feature type="region of interest" description="Disordered" evidence="1">
    <location>
        <begin position="511"/>
        <end position="563"/>
    </location>
</feature>
<gene>
    <name evidence="2" type="ORF">Cvel_4533</name>
</gene>
<feature type="region of interest" description="Disordered" evidence="1">
    <location>
        <begin position="305"/>
        <end position="395"/>
    </location>
</feature>
<feature type="compositionally biased region" description="Low complexity" evidence="1">
    <location>
        <begin position="543"/>
        <end position="554"/>
    </location>
</feature>
<organism evidence="2">
    <name type="scientific">Chromera velia CCMP2878</name>
    <dbReference type="NCBI Taxonomy" id="1169474"/>
    <lineage>
        <taxon>Eukaryota</taxon>
        <taxon>Sar</taxon>
        <taxon>Alveolata</taxon>
        <taxon>Colpodellida</taxon>
        <taxon>Chromeraceae</taxon>
        <taxon>Chromera</taxon>
    </lineage>
</organism>
<protein>
    <submittedName>
        <fullName evidence="2">Uncharacterized protein</fullName>
    </submittedName>
</protein>
<feature type="region of interest" description="Disordered" evidence="1">
    <location>
        <begin position="401"/>
        <end position="420"/>
    </location>
</feature>
<dbReference type="AlphaFoldDB" id="A0A0G4GCT5"/>
<sequence>MYGPTRNLLVSSVGSSRRGAGGLLRGNLKREHSAGGPSIALLCGWRAHFSSFSPVSPPLPPAFEDNPMMGLTDHFNRSQGPLKKQKKALRQYPIAASWSFRKEAVRHLLLHDDRAAEGRALSQLSFRRAMRGLCGFSKFALVYEDDFVKAICRPLREQQIEHTEHQLRAFFRLLTRGGEREALDLLELAAALAQVCPGTMEDFIAGVLEVYEGSPSGHIFFPRVVLLLATLLRLALQPSVVRELADNGLKLQKVGAMAYTAAQDCFALSALTPLVFQKQQLRFVSPTAPADSPYCDVPQRLLHGNRREQTPTQEGGSATAGGGIKRPSRSQSTPESKAAQIKDAPPTAASPKPASSSSSSSASSYFRTPLHRGGSGSGGTASFHSHSVSVSSSDKDASWISDVIGGGGKGQTRETVPSYRMGRSQNEWPLSFSRPCSTNLTKTGPSSSISRSSRTFLSSSHPLHSPPPISGPSSSSFSLRKDFHNPVRLLVPDLNDLTALNIFERARFPGIPGRSTRALRPKSVHETLEENDLPEEDFRSSEDSSLSPSLPLPSNHSIDPDTPPAFRSFDMHFGSLTETSWTSADDTAVIGSKLGSVHAEQRYMNLKEELEQIRRAAFPGGPPSSLGSFTASSRQTQQQQQAAAAAAAASQHPSMEELEDPTRSFRIGEGTQQFRYVPDVTRVFVSIDHVIRWLSSSESSPQNPQARYLRAPIVRVLKALFWREGGGFHDRPFPLSTSGGSASGPAIVRLSEQQRQLIRAFESAS</sequence>
<feature type="compositionally biased region" description="Polar residues" evidence="1">
    <location>
        <begin position="425"/>
        <end position="445"/>
    </location>
</feature>
<feature type="compositionally biased region" description="Low complexity" evidence="1">
    <location>
        <begin position="446"/>
        <end position="463"/>
    </location>
</feature>
<name>A0A0G4GCT5_9ALVE</name>
<accession>A0A0G4GCT5</accession>
<feature type="compositionally biased region" description="Low complexity" evidence="1">
    <location>
        <begin position="631"/>
        <end position="651"/>
    </location>
</feature>
<proteinExistence type="predicted"/>
<feature type="compositionally biased region" description="Low complexity" evidence="1">
    <location>
        <begin position="344"/>
        <end position="364"/>
    </location>
</feature>
<feature type="region of interest" description="Disordered" evidence="1">
    <location>
        <begin position="617"/>
        <end position="657"/>
    </location>
</feature>
<dbReference type="EMBL" id="CDMZ01001092">
    <property type="protein sequence ID" value="CEM27082.1"/>
    <property type="molecule type" value="Genomic_DNA"/>
</dbReference>